<protein>
    <submittedName>
        <fullName evidence="5">Uncharacterized protein</fullName>
    </submittedName>
</protein>
<dbReference type="Proteomes" id="UP001642360">
    <property type="component" value="Unassembled WGS sequence"/>
</dbReference>
<organism evidence="5 6">
    <name type="scientific">Ilex paraguariensis</name>
    <name type="common">yerba mate</name>
    <dbReference type="NCBI Taxonomy" id="185542"/>
    <lineage>
        <taxon>Eukaryota</taxon>
        <taxon>Viridiplantae</taxon>
        <taxon>Streptophyta</taxon>
        <taxon>Embryophyta</taxon>
        <taxon>Tracheophyta</taxon>
        <taxon>Spermatophyta</taxon>
        <taxon>Magnoliopsida</taxon>
        <taxon>eudicotyledons</taxon>
        <taxon>Gunneridae</taxon>
        <taxon>Pentapetalae</taxon>
        <taxon>asterids</taxon>
        <taxon>campanulids</taxon>
        <taxon>Aquifoliales</taxon>
        <taxon>Aquifoliaceae</taxon>
        <taxon>Ilex</taxon>
    </lineage>
</organism>
<feature type="transmembrane region" description="Helical" evidence="4">
    <location>
        <begin position="72"/>
        <end position="90"/>
    </location>
</feature>
<evidence type="ECO:0000256" key="1">
    <source>
        <dbReference type="ARBA" id="ARBA00022692"/>
    </source>
</evidence>
<sequence length="194" mass="20808">MNLLRTEGQAKVGGTLVCVIGAILIALFQGPTLFGYGEIDFAAQSQISARGPEPAGCTETVNLLRTEGQAKFGGTLVCVIGAILMALFQGPTLFGYGEIDFAAQSQISAREPEPAGWLLSSFLNFGIDLWHLGVLCLIGNCICMAAYIAIQGLKPALVPRICWSFGQAEVGTVVWDVLYSVLRKLTRIQQRLLT</sequence>
<keyword evidence="1 4" id="KW-0812">Transmembrane</keyword>
<evidence type="ECO:0000256" key="2">
    <source>
        <dbReference type="ARBA" id="ARBA00022989"/>
    </source>
</evidence>
<feature type="transmembrane region" description="Helical" evidence="4">
    <location>
        <begin position="12"/>
        <end position="36"/>
    </location>
</feature>
<keyword evidence="3 4" id="KW-0472">Membrane</keyword>
<accession>A0ABC8T9S1</accession>
<name>A0ABC8T9S1_9AQUA</name>
<dbReference type="EMBL" id="CAUOFW020004525">
    <property type="protein sequence ID" value="CAK9166053.1"/>
    <property type="molecule type" value="Genomic_DNA"/>
</dbReference>
<reference evidence="5 6" key="1">
    <citation type="submission" date="2024-02" db="EMBL/GenBank/DDBJ databases">
        <authorList>
            <person name="Vignale AGUSTIN F."/>
            <person name="Sosa J E."/>
            <person name="Modenutti C."/>
        </authorList>
    </citation>
    <scope>NUCLEOTIDE SEQUENCE [LARGE SCALE GENOMIC DNA]</scope>
</reference>
<evidence type="ECO:0000256" key="4">
    <source>
        <dbReference type="SAM" id="Phobius"/>
    </source>
</evidence>
<gene>
    <name evidence="5" type="ORF">ILEXP_LOCUS35260</name>
</gene>
<dbReference type="PANTHER" id="PTHR31218">
    <property type="entry name" value="WAT1-RELATED PROTEIN"/>
    <property type="match status" value="1"/>
</dbReference>
<evidence type="ECO:0000256" key="3">
    <source>
        <dbReference type="ARBA" id="ARBA00023136"/>
    </source>
</evidence>
<feature type="transmembrane region" description="Helical" evidence="4">
    <location>
        <begin position="129"/>
        <end position="150"/>
    </location>
</feature>
<comment type="caution">
    <text evidence="5">The sequence shown here is derived from an EMBL/GenBank/DDBJ whole genome shotgun (WGS) entry which is preliminary data.</text>
</comment>
<keyword evidence="2 4" id="KW-1133">Transmembrane helix</keyword>
<evidence type="ECO:0000313" key="6">
    <source>
        <dbReference type="Proteomes" id="UP001642360"/>
    </source>
</evidence>
<dbReference type="AlphaFoldDB" id="A0ABC8T9S1"/>
<proteinExistence type="predicted"/>
<dbReference type="InterPro" id="IPR030184">
    <property type="entry name" value="WAT1-related"/>
</dbReference>
<evidence type="ECO:0000313" key="5">
    <source>
        <dbReference type="EMBL" id="CAK9166053.1"/>
    </source>
</evidence>
<keyword evidence="6" id="KW-1185">Reference proteome</keyword>